<reference evidence="6" key="7">
    <citation type="journal article" date="2006" name="Tetrahedron Lett.">
        <title>Direct formation of chromopyrrolic acid from indole-3-pyruvic acid by StaD, a novel hemoprotein in indolocarbazole biosynthesis.</title>
        <authorList>
            <person name="Asamizu S."/>
            <person name="Kato Y."/>
            <person name="Igarashi Y."/>
            <person name="Furumai T."/>
            <person name="Onaka H."/>
        </authorList>
    </citation>
    <scope>NUCLEOTIDE SEQUENCE</scope>
</reference>
<sequence>MAAPTPEEVRQMYDDFTDPFARIWGENLHFGYWEDAGADVSVDDATDRLTDEMIALLDVRSGDRVLDVGCGIGKPAVRLATARDVRVTGISISRPQVNQANARATAAGLANRVTFSYADAMDLPFEDASFDAVWALESLHHMPDRGRALREMARVLRPGGTVAIADFVLLAPVEGAKKEAVDAFRAGGGVLSLGGIDEYESDVRQAELVVTSTVDISAQARPSLVKTAEAFENARSQVEPFMGAEGLDRMIATFRGLAEVPEAGYVLIGARKP</sequence>
<organism evidence="5">
    <name type="scientific">Lentzea aerocolonigenes</name>
    <name type="common">Lechevalieria aerocolonigenes</name>
    <name type="synonym">Saccharothrix aerocolonigenes</name>
    <dbReference type="NCBI Taxonomy" id="68170"/>
    <lineage>
        <taxon>Bacteria</taxon>
        <taxon>Bacillati</taxon>
        <taxon>Actinomycetota</taxon>
        <taxon>Actinomycetes</taxon>
        <taxon>Pseudonocardiales</taxon>
        <taxon>Pseudonocardiaceae</taxon>
        <taxon>Lentzea</taxon>
    </lineage>
</organism>
<dbReference type="InterPro" id="IPR020803">
    <property type="entry name" value="MeTfrase_dom"/>
</dbReference>
<dbReference type="Pfam" id="PF08241">
    <property type="entry name" value="Methyltransf_11"/>
    <property type="match status" value="1"/>
</dbReference>
<name>Q8KI52_LENAE</name>
<dbReference type="BioCyc" id="MetaCyc:MONOMER-15090"/>
<dbReference type="GO" id="GO:0008757">
    <property type="term" value="F:S-adenosylmethionine-dependent methyltransferase activity"/>
    <property type="evidence" value="ECO:0007669"/>
    <property type="project" value="InterPro"/>
</dbReference>
<evidence type="ECO:0000256" key="1">
    <source>
        <dbReference type="ARBA" id="ARBA00022603"/>
    </source>
</evidence>
<evidence type="ECO:0000259" key="4">
    <source>
        <dbReference type="SMART" id="SM00828"/>
    </source>
</evidence>
<reference evidence="6" key="6">
    <citation type="journal article" date="2006" name="Nihon Hosenkin Gakkaishi">
        <title>Biosynthesis of heterocyclic antibiotics in actinomycetes and an approach to synthesize the natural compounds.</title>
        <authorList>
            <person name="Onaka H."/>
        </authorList>
    </citation>
    <scope>NUCLEOTIDE SEQUENCE</scope>
</reference>
<dbReference type="InterPro" id="IPR013216">
    <property type="entry name" value="Methyltransf_11"/>
</dbReference>
<evidence type="ECO:0000256" key="3">
    <source>
        <dbReference type="ARBA" id="ARBA00022691"/>
    </source>
</evidence>
<dbReference type="AlphaFoldDB" id="Q8KI52"/>
<protein>
    <submittedName>
        <fullName evidence="5 7">Methyltransferase</fullName>
    </submittedName>
    <submittedName>
        <fullName evidence="6">RebM</fullName>
    </submittedName>
</protein>
<proteinExistence type="predicted"/>
<reference evidence="6" key="4">
    <citation type="journal article" date="2003" name="Biosci. Biotechnol. Biochem.">
        <title>Characterization of the biosynthetic gene cluster of rebeccamycin from Lechevalieria aerocolonigenes ATCC 39243.</title>
        <authorList>
            <person name="Onaka H."/>
            <person name="Taniguchi S."/>
            <person name="Igarashi Y."/>
            <person name="Furumai T."/>
        </authorList>
    </citation>
    <scope>NUCLEOTIDE SEQUENCE</scope>
</reference>
<keyword evidence="3" id="KW-0949">S-adenosyl-L-methionine</keyword>
<feature type="domain" description="Polyketide synthase-like methyltransferase" evidence="4">
    <location>
        <begin position="38"/>
        <end position="273"/>
    </location>
</feature>
<dbReference type="CDD" id="cd02440">
    <property type="entry name" value="AdoMet_MTases"/>
    <property type="match status" value="1"/>
</dbReference>
<dbReference type="EMBL" id="AJ414559">
    <property type="protein sequence ID" value="CAC93718.1"/>
    <property type="molecule type" value="Genomic_DNA"/>
</dbReference>
<reference evidence="7" key="1">
    <citation type="journal article" date="2002" name="Chem. Biol.">
        <title>The biosynthetic gene cluster for the antitumor rebeccamycin: characterization and generation of indolocarbazole derivatives.</title>
        <authorList>
            <person name="Sanchez C."/>
            <person name="Butovich I.A."/>
            <person name="Brana A.F."/>
            <person name="Rohr J."/>
            <person name="Mendez C."/>
            <person name="Salas J.A."/>
        </authorList>
    </citation>
    <scope>NUCLEOTIDE SEQUENCE</scope>
    <source>
        <strain evidence="7">ATCC 39243</strain>
    </source>
</reference>
<reference evidence="6" key="5">
    <citation type="journal article" date="2003" name="J. Antibiot.">
        <title>pTOYAMAcos, pTYM18, and pTYM19, actinomycete-Escherichia coli integrating vectors for heterologous gene expression.</title>
        <authorList>
            <person name="Onaka H."/>
            <person name="Taniguchi S."/>
            <person name="Igarashi Y."/>
            <person name="Furumai T."/>
        </authorList>
    </citation>
    <scope>NUCLEOTIDE SEQUENCE</scope>
</reference>
<dbReference type="EMBL" id="AB071405">
    <property type="protein sequence ID" value="BAC15754.1"/>
    <property type="molecule type" value="Genomic_DNA"/>
</dbReference>
<dbReference type="PANTHER" id="PTHR44068">
    <property type="entry name" value="ZGC:194242"/>
    <property type="match status" value="1"/>
</dbReference>
<keyword evidence="2 5" id="KW-0808">Transferase</keyword>
<dbReference type="InterPro" id="IPR050447">
    <property type="entry name" value="Erg6_SMT_methyltransf"/>
</dbReference>
<evidence type="ECO:0000313" key="5">
    <source>
        <dbReference type="EMBL" id="AAN01212.1"/>
    </source>
</evidence>
<dbReference type="Gene3D" id="3.40.50.150">
    <property type="entry name" value="Vaccinia Virus protein VP39"/>
    <property type="match status" value="1"/>
</dbReference>
<evidence type="ECO:0000313" key="6">
    <source>
        <dbReference type="EMBL" id="BAC15754.1"/>
    </source>
</evidence>
<keyword evidence="1 5" id="KW-0489">Methyltransferase</keyword>
<dbReference type="SUPFAM" id="SSF53335">
    <property type="entry name" value="S-adenosyl-L-methionine-dependent methyltransferases"/>
    <property type="match status" value="1"/>
</dbReference>
<dbReference type="EMBL" id="AF534707">
    <property type="protein sequence ID" value="AAN01212.1"/>
    <property type="molecule type" value="Genomic_DNA"/>
</dbReference>
<dbReference type="InterPro" id="IPR029063">
    <property type="entry name" value="SAM-dependent_MTases_sf"/>
</dbReference>
<evidence type="ECO:0000256" key="2">
    <source>
        <dbReference type="ARBA" id="ARBA00022679"/>
    </source>
</evidence>
<dbReference type="GO" id="GO:0032259">
    <property type="term" value="P:methylation"/>
    <property type="evidence" value="ECO:0007669"/>
    <property type="project" value="UniProtKB-KW"/>
</dbReference>
<gene>
    <name evidence="5" type="primary">rbmF</name>
    <name evidence="6" type="synonym">rebM</name>
</gene>
<reference evidence="5" key="3">
    <citation type="submission" date="2002-08" db="EMBL/GenBank/DDBJ databases">
        <title>The Biosynthesis of Indolocarbazoles in a Heterologous E. coli Host.</title>
        <authorList>
            <person name="Hyun C.-G."/>
            <person name="Bililign T."/>
            <person name="Liao J."/>
            <person name="Thorson J.S."/>
        </authorList>
    </citation>
    <scope>NUCLEOTIDE SEQUENCE</scope>
</reference>
<reference evidence="6" key="2">
    <citation type="journal article" date="2002" name="J. Antibiot.">
        <title>Cloning of the staurosporine biosynthetic gene cluster from Streptomyces sp. TP-A0274 and its heterologous expression in Streptomyces lividans.</title>
        <authorList>
            <person name="Onaka H."/>
            <person name="Taniguchi S."/>
            <person name="Igarashi Y."/>
            <person name="Furumai T."/>
        </authorList>
    </citation>
    <scope>NUCLEOTIDE SEQUENCE</scope>
</reference>
<dbReference type="SMR" id="Q8KI52"/>
<evidence type="ECO:0000313" key="7">
    <source>
        <dbReference type="EMBL" id="CAC93718.1"/>
    </source>
</evidence>
<dbReference type="PANTHER" id="PTHR44068:SF11">
    <property type="entry name" value="GERANYL DIPHOSPHATE 2-C-METHYLTRANSFERASE"/>
    <property type="match status" value="1"/>
</dbReference>
<accession>Q8KI52</accession>
<dbReference type="SMART" id="SM00828">
    <property type="entry name" value="PKS_MT"/>
    <property type="match status" value="1"/>
</dbReference>